<reference evidence="2 3" key="1">
    <citation type="submission" date="2019-01" db="EMBL/GenBank/DDBJ databases">
        <title>A draft genome assembly of the solar-powered sea slug Elysia chlorotica.</title>
        <authorList>
            <person name="Cai H."/>
            <person name="Li Q."/>
            <person name="Fang X."/>
            <person name="Li J."/>
            <person name="Curtis N.E."/>
            <person name="Altenburger A."/>
            <person name="Shibata T."/>
            <person name="Feng M."/>
            <person name="Maeda T."/>
            <person name="Schwartz J.A."/>
            <person name="Shigenobu S."/>
            <person name="Lundholm N."/>
            <person name="Nishiyama T."/>
            <person name="Yang H."/>
            <person name="Hasebe M."/>
            <person name="Li S."/>
            <person name="Pierce S.K."/>
            <person name="Wang J."/>
        </authorList>
    </citation>
    <scope>NUCLEOTIDE SEQUENCE [LARGE SCALE GENOMIC DNA]</scope>
    <source>
        <strain evidence="2">EC2010</strain>
        <tissue evidence="2">Whole organism of an adult</tissue>
    </source>
</reference>
<feature type="region of interest" description="Disordered" evidence="1">
    <location>
        <begin position="338"/>
        <end position="357"/>
    </location>
</feature>
<dbReference type="PANTHER" id="PTHR37162">
    <property type="entry name" value="HAT FAMILY DIMERISATION DOMAINCONTAINING PROTEIN-RELATED"/>
    <property type="match status" value="1"/>
</dbReference>
<dbReference type="PANTHER" id="PTHR37162:SF10">
    <property type="entry name" value="DUF4371 DOMAIN-CONTAINING PROTEIN"/>
    <property type="match status" value="1"/>
</dbReference>
<dbReference type="AlphaFoldDB" id="A0A3S1BAD4"/>
<gene>
    <name evidence="2" type="ORF">EGW08_016342</name>
</gene>
<protein>
    <recommendedName>
        <fullName evidence="4">HTH psq-type domain-containing protein</fullName>
    </recommendedName>
</protein>
<dbReference type="OrthoDB" id="6159421at2759"/>
<evidence type="ECO:0000256" key="1">
    <source>
        <dbReference type="SAM" id="MobiDB-lite"/>
    </source>
</evidence>
<organism evidence="2 3">
    <name type="scientific">Elysia chlorotica</name>
    <name type="common">Eastern emerald elysia</name>
    <name type="synonym">Sea slug</name>
    <dbReference type="NCBI Taxonomy" id="188477"/>
    <lineage>
        <taxon>Eukaryota</taxon>
        <taxon>Metazoa</taxon>
        <taxon>Spiralia</taxon>
        <taxon>Lophotrochozoa</taxon>
        <taxon>Mollusca</taxon>
        <taxon>Gastropoda</taxon>
        <taxon>Heterobranchia</taxon>
        <taxon>Euthyneura</taxon>
        <taxon>Panpulmonata</taxon>
        <taxon>Sacoglossa</taxon>
        <taxon>Placobranchoidea</taxon>
        <taxon>Plakobranchidae</taxon>
        <taxon>Elysia</taxon>
    </lineage>
</organism>
<proteinExistence type="predicted"/>
<evidence type="ECO:0000313" key="2">
    <source>
        <dbReference type="EMBL" id="RUS75883.1"/>
    </source>
</evidence>
<keyword evidence="3" id="KW-1185">Reference proteome</keyword>
<dbReference type="Proteomes" id="UP000271974">
    <property type="component" value="Unassembled WGS sequence"/>
</dbReference>
<name>A0A3S1BAD4_ELYCH</name>
<dbReference type="EMBL" id="RQTK01000703">
    <property type="protein sequence ID" value="RUS75883.1"/>
    <property type="molecule type" value="Genomic_DNA"/>
</dbReference>
<evidence type="ECO:0008006" key="4">
    <source>
        <dbReference type="Google" id="ProtNLM"/>
    </source>
</evidence>
<accession>A0A3S1BAD4</accession>
<sequence length="357" mass="38656">MFNLDFHVSKPKHQNTAKAASQASQQCMAMFTKKPDTEADKLKLKVIRAEVIMTALVAELNLSFASMDTLTKAFKRMFTDSKIAQEFSCARTKSTAIAKDIAKIHQQKLFKRIVSTPFTISTDGSYDTRSRKQFPLVVRTFGQQSKTVQSQLLSIPTLHGSGTGEAIFNLIDETFQPISPMATAPIRSTGRVVRREGAPDLGRHGCEGPRCPPCCKSDVDPVSSSSTIRPPILPNEPVAPGPAVLPLERTCRAVNMVPPVASESQRTAPQLPVSRKHIRHKVCRHVPPKPAATSQGQTLQIVDEVASKVEAPKKAYAAASGATGRRTVRPSVRCPAQGAEGAVHGTHPSYDATACEQ</sequence>
<evidence type="ECO:0000313" key="3">
    <source>
        <dbReference type="Proteomes" id="UP000271974"/>
    </source>
</evidence>
<comment type="caution">
    <text evidence="2">The sequence shown here is derived from an EMBL/GenBank/DDBJ whole genome shotgun (WGS) entry which is preliminary data.</text>
</comment>